<dbReference type="HOGENOM" id="CLU_2436796_0_0_9"/>
<protein>
    <recommendedName>
        <fullName evidence="3">PPM-type phosphatase domain-containing protein</fullName>
    </recommendedName>
</protein>
<reference evidence="1 2" key="1">
    <citation type="submission" date="2011-08" db="EMBL/GenBank/DDBJ databases">
        <title>The Genome Sequence of Clostridium hathewayi WAL-18680.</title>
        <authorList>
            <consortium name="The Broad Institute Genome Sequencing Platform"/>
            <person name="Earl A."/>
            <person name="Ward D."/>
            <person name="Feldgarden M."/>
            <person name="Gevers D."/>
            <person name="Finegold S.M."/>
            <person name="Summanen P.H."/>
            <person name="Molitoris D.R."/>
            <person name="Song M."/>
            <person name="Daigneault M."/>
            <person name="Allen-Vercoe E."/>
            <person name="Young S.K."/>
            <person name="Zeng Q."/>
            <person name="Gargeya S."/>
            <person name="Fitzgerald M."/>
            <person name="Haas B."/>
            <person name="Abouelleil A."/>
            <person name="Alvarado L."/>
            <person name="Arachchi H.M."/>
            <person name="Berlin A."/>
            <person name="Brown A."/>
            <person name="Chapman S.B."/>
            <person name="Chen Z."/>
            <person name="Dunbar C."/>
            <person name="Freedman E."/>
            <person name="Gearin G."/>
            <person name="Gellesch M."/>
            <person name="Goldberg J."/>
            <person name="Griggs A."/>
            <person name="Gujja S."/>
            <person name="Heiman D."/>
            <person name="Howarth C."/>
            <person name="Larson L."/>
            <person name="Lui A."/>
            <person name="MacDonald P.J.P."/>
            <person name="Montmayeur A."/>
            <person name="Murphy C."/>
            <person name="Neiman D."/>
            <person name="Pearson M."/>
            <person name="Priest M."/>
            <person name="Roberts A."/>
            <person name="Saif S."/>
            <person name="Shea T."/>
            <person name="Shenoy N."/>
            <person name="Sisk P."/>
            <person name="Stolte C."/>
            <person name="Sykes S."/>
            <person name="Wortman J."/>
            <person name="Nusbaum C."/>
            <person name="Birren B."/>
        </authorList>
    </citation>
    <scope>NUCLEOTIDE SEQUENCE [LARGE SCALE GENOMIC DNA]</scope>
    <source>
        <strain evidence="1 2">WAL-18680</strain>
    </source>
</reference>
<dbReference type="RefSeq" id="WP_006782867.1">
    <property type="nucleotide sequence ID" value="NZ_JH379030.1"/>
</dbReference>
<dbReference type="SUPFAM" id="SSF81606">
    <property type="entry name" value="PP2C-like"/>
    <property type="match status" value="1"/>
</dbReference>
<dbReference type="EMBL" id="ADLN01000127">
    <property type="protein sequence ID" value="EHI56972.1"/>
    <property type="molecule type" value="Genomic_DNA"/>
</dbReference>
<dbReference type="Gene3D" id="3.60.40.10">
    <property type="entry name" value="PPM-type phosphatase domain"/>
    <property type="match status" value="1"/>
</dbReference>
<sequence length="90" mass="10374">MLHNHRLYNYVGQDDFHDVEFFDTPVSLYGGEYVVLMSDGLYEGTSWKSLEDCLAVEESCEKKALHMIELINQSEEKDKDNASVVLLRVD</sequence>
<comment type="caution">
    <text evidence="1">The sequence shown here is derived from an EMBL/GenBank/DDBJ whole genome shotgun (WGS) entry which is preliminary data.</text>
</comment>
<dbReference type="AlphaFoldDB" id="G5IN01"/>
<organism evidence="1 2">
    <name type="scientific">Hungatella hathewayi WAL-18680</name>
    <dbReference type="NCBI Taxonomy" id="742737"/>
    <lineage>
        <taxon>Bacteria</taxon>
        <taxon>Bacillati</taxon>
        <taxon>Bacillota</taxon>
        <taxon>Clostridia</taxon>
        <taxon>Lachnospirales</taxon>
        <taxon>Lachnospiraceae</taxon>
        <taxon>Hungatella</taxon>
    </lineage>
</organism>
<proteinExistence type="predicted"/>
<dbReference type="Proteomes" id="UP000005384">
    <property type="component" value="Unassembled WGS sequence"/>
</dbReference>
<evidence type="ECO:0000313" key="2">
    <source>
        <dbReference type="Proteomes" id="UP000005384"/>
    </source>
</evidence>
<gene>
    <name evidence="1" type="ORF">HMPREF9473_04879</name>
</gene>
<dbReference type="InterPro" id="IPR036457">
    <property type="entry name" value="PPM-type-like_dom_sf"/>
</dbReference>
<name>G5IN01_9FIRM</name>
<dbReference type="PATRIC" id="fig|742737.3.peg.4861"/>
<evidence type="ECO:0000313" key="1">
    <source>
        <dbReference type="EMBL" id="EHI56972.1"/>
    </source>
</evidence>
<accession>G5IN01</accession>
<evidence type="ECO:0008006" key="3">
    <source>
        <dbReference type="Google" id="ProtNLM"/>
    </source>
</evidence>
<keyword evidence="2" id="KW-1185">Reference proteome</keyword>